<dbReference type="EMBL" id="CM023474">
    <property type="protein sequence ID" value="KAH7948700.1"/>
    <property type="molecule type" value="Genomic_DNA"/>
</dbReference>
<protein>
    <submittedName>
        <fullName evidence="1">Uncharacterized protein</fullName>
    </submittedName>
</protein>
<reference evidence="1" key="1">
    <citation type="submission" date="2020-05" db="EMBL/GenBank/DDBJ databases">
        <title>Large-scale comparative analyses of tick genomes elucidate their genetic diversity and vector capacities.</title>
        <authorList>
            <person name="Jia N."/>
            <person name="Wang J."/>
            <person name="Shi W."/>
            <person name="Du L."/>
            <person name="Sun Y."/>
            <person name="Zhan W."/>
            <person name="Jiang J."/>
            <person name="Wang Q."/>
            <person name="Zhang B."/>
            <person name="Ji P."/>
            <person name="Sakyi L.B."/>
            <person name="Cui X."/>
            <person name="Yuan T."/>
            <person name="Jiang B."/>
            <person name="Yang W."/>
            <person name="Lam T.T.-Y."/>
            <person name="Chang Q."/>
            <person name="Ding S."/>
            <person name="Wang X."/>
            <person name="Zhu J."/>
            <person name="Ruan X."/>
            <person name="Zhao L."/>
            <person name="Wei J."/>
            <person name="Que T."/>
            <person name="Du C."/>
            <person name="Cheng J."/>
            <person name="Dai P."/>
            <person name="Han X."/>
            <person name="Huang E."/>
            <person name="Gao Y."/>
            <person name="Liu J."/>
            <person name="Shao H."/>
            <person name="Ye R."/>
            <person name="Li L."/>
            <person name="Wei W."/>
            <person name="Wang X."/>
            <person name="Wang C."/>
            <person name="Yang T."/>
            <person name="Huo Q."/>
            <person name="Li W."/>
            <person name="Guo W."/>
            <person name="Chen H."/>
            <person name="Zhou L."/>
            <person name="Ni X."/>
            <person name="Tian J."/>
            <person name="Zhou Y."/>
            <person name="Sheng Y."/>
            <person name="Liu T."/>
            <person name="Pan Y."/>
            <person name="Xia L."/>
            <person name="Li J."/>
            <person name="Zhao F."/>
            <person name="Cao W."/>
        </authorList>
    </citation>
    <scope>NUCLEOTIDE SEQUENCE</scope>
    <source>
        <strain evidence="1">Dsil-2018</strain>
    </source>
</reference>
<dbReference type="Proteomes" id="UP000821865">
    <property type="component" value="Chromosome 5"/>
</dbReference>
<name>A0ACB8CNV6_DERSI</name>
<keyword evidence="2" id="KW-1185">Reference proteome</keyword>
<proteinExistence type="predicted"/>
<evidence type="ECO:0000313" key="1">
    <source>
        <dbReference type="EMBL" id="KAH7948700.1"/>
    </source>
</evidence>
<comment type="caution">
    <text evidence="1">The sequence shown here is derived from an EMBL/GenBank/DDBJ whole genome shotgun (WGS) entry which is preliminary data.</text>
</comment>
<sequence>MRGGTPSSLRRGSVCKRCVDDFSYTTAFAAYKQHIRSAKDAADRALCQDLTARNLDGAPFKLAFAKLHPTPLIPPLETSPDVVTSLVLESASLLLREHVATYDSSSDTPFHMRLRALARCAYPPVANDHAFTLPEIEHALSQALYLLKPRLLSLKASKTPAIVISLDFTGAFDSVRHAAVLFFLRRHRYPAKLYHLLHSFLMDRWVVFRAPAGEVSARPRIGSPQGSPISSLLWNMPASLAEFAAVHSARREMWLKVIIIKTSPHAQDAEIDARKGLTAADSSATTRSLSYNPENTHATAEQSSPGLPASVPAPLGAIESSLEMTYCVEGENITPEELESHPRWERAFQARKPVYPKIKHAESTALPAPPAGSTGSAYSSTTLATAPLASRKPKMHAPLPKLPKTCNGGVLLPLVCAATRIDYNTAQQQDKLRLNPFNSSFTLSTPAEVRSKRYVSVNSLQLGTVKYPLREYVAAPDDAEQEIIQDLQAMNKSSQYTITDARPLGKTKSILIPFIIVQALPKQLNFYRTLYACHPFKAKVEACHHCCRAGHRVDVCAHPKSNLCPCILCGEAHLTGSKKCKVRFDRPGNNSPTAAGKVALVTEKRVNPDSTHRRSSRSRTRLPSDPPQKPARASRSRTEYRTRSGFTTGCGWTRSRSTSYPHLPGTETESMKQVSWGPRSPSHERENKELRAQLQKQSAEIAELREQIQLLLKRDMHTRRTDSPNPAPPATAPSV</sequence>
<gene>
    <name evidence="1" type="ORF">HPB49_000983</name>
</gene>
<evidence type="ECO:0000313" key="2">
    <source>
        <dbReference type="Proteomes" id="UP000821865"/>
    </source>
</evidence>
<organism evidence="1 2">
    <name type="scientific">Dermacentor silvarum</name>
    <name type="common">Tick</name>
    <dbReference type="NCBI Taxonomy" id="543639"/>
    <lineage>
        <taxon>Eukaryota</taxon>
        <taxon>Metazoa</taxon>
        <taxon>Ecdysozoa</taxon>
        <taxon>Arthropoda</taxon>
        <taxon>Chelicerata</taxon>
        <taxon>Arachnida</taxon>
        <taxon>Acari</taxon>
        <taxon>Parasitiformes</taxon>
        <taxon>Ixodida</taxon>
        <taxon>Ixodoidea</taxon>
        <taxon>Ixodidae</taxon>
        <taxon>Rhipicephalinae</taxon>
        <taxon>Dermacentor</taxon>
    </lineage>
</organism>
<accession>A0ACB8CNV6</accession>